<keyword evidence="5" id="KW-1185">Reference proteome</keyword>
<dbReference type="PANTHER" id="PTHR30023:SF0">
    <property type="entry name" value="PENICILLIN-SENSITIVE CARBOXYPEPTIDASE A"/>
    <property type="match status" value="1"/>
</dbReference>
<evidence type="ECO:0000256" key="2">
    <source>
        <dbReference type="ARBA" id="ARBA00022801"/>
    </source>
</evidence>
<accession>A0ABZ2KPM5</accession>
<dbReference type="EC" id="3.4.16.4" evidence="4"/>
<dbReference type="PANTHER" id="PTHR30023">
    <property type="entry name" value="D-ALANYL-D-ALANINE CARBOXYPEPTIDASE"/>
    <property type="match status" value="1"/>
</dbReference>
<dbReference type="PROSITE" id="PS51257">
    <property type="entry name" value="PROKAR_LIPOPROTEIN"/>
    <property type="match status" value="1"/>
</dbReference>
<evidence type="ECO:0000313" key="5">
    <source>
        <dbReference type="Proteomes" id="UP001374803"/>
    </source>
</evidence>
<dbReference type="NCBIfam" id="TIGR00666">
    <property type="entry name" value="PBP4"/>
    <property type="match status" value="1"/>
</dbReference>
<name>A0ABZ2KPM5_9BACT</name>
<comment type="similarity">
    <text evidence="1">Belongs to the peptidase S13 family.</text>
</comment>
<keyword evidence="2 4" id="KW-0378">Hydrolase</keyword>
<keyword evidence="4" id="KW-0121">Carboxypeptidase</keyword>
<dbReference type="SUPFAM" id="SSF56601">
    <property type="entry name" value="beta-lactamase/transpeptidase-like"/>
    <property type="match status" value="1"/>
</dbReference>
<dbReference type="GO" id="GO:0009002">
    <property type="term" value="F:serine-type D-Ala-D-Ala carboxypeptidase activity"/>
    <property type="evidence" value="ECO:0007669"/>
    <property type="project" value="UniProtKB-EC"/>
</dbReference>
<dbReference type="Proteomes" id="UP001374803">
    <property type="component" value="Chromosome"/>
</dbReference>
<dbReference type="PRINTS" id="PR00922">
    <property type="entry name" value="DADACBPTASE3"/>
</dbReference>
<dbReference type="RefSeq" id="WP_394830223.1">
    <property type="nucleotide sequence ID" value="NZ_CP089929.1"/>
</dbReference>
<dbReference type="Pfam" id="PF02113">
    <property type="entry name" value="Peptidase_S13"/>
    <property type="match status" value="1"/>
</dbReference>
<reference evidence="4" key="1">
    <citation type="submission" date="2021-12" db="EMBL/GenBank/DDBJ databases">
        <title>Discovery of the Pendulisporaceae a myxobacterial family with distinct sporulation behavior and unique specialized metabolism.</title>
        <authorList>
            <person name="Garcia R."/>
            <person name="Popoff A."/>
            <person name="Bader C.D."/>
            <person name="Loehr J."/>
            <person name="Walesch S."/>
            <person name="Walt C."/>
            <person name="Boldt J."/>
            <person name="Bunk B."/>
            <person name="Haeckl F.J.F.P.J."/>
            <person name="Gunesch A.P."/>
            <person name="Birkelbach J."/>
            <person name="Nuebel U."/>
            <person name="Pietschmann T."/>
            <person name="Bach T."/>
            <person name="Mueller R."/>
        </authorList>
    </citation>
    <scope>NUCLEOTIDE SEQUENCE</scope>
    <source>
        <strain evidence="4">MSr11367</strain>
    </source>
</reference>
<evidence type="ECO:0000313" key="4">
    <source>
        <dbReference type="EMBL" id="WXB00621.1"/>
    </source>
</evidence>
<sequence length="530" mass="55577">MRAISLARHRLATWSAGLLLGLLPLAGGCATDQSGDGPLRDEGLMAPAPTGLAQELDGILASPVLEGALASVVVRHAETGETLYSHRGNERLAPASNAKLLTAAAALEVLGTEHRFETSVWSDGKRLGPVLQGNLYLKGTGDPSMLAQDYDALAAKLAESGLTLVQGELWADDTWFDSVRLGSGWEWEDEPYYYAAQVSALTVSPDGDFDAGNIIADVTPGTAAGQAPRIAFLPNTDYVKVDNRAVTTEAGSPNTLSVERQHGTNTFLVTGTMPLDAGTDRSYNSVAEPTGYAAAIFRAALETHGIRVLASATRFGATPVSATRLAGRSSPPLSELLPLFLKLSNNGHAEILTKAMGKAVHGEGSWDAGIQVISDFLSANGVNANTLQISDGSGLSRHNLISAEHLAALLLAVRGKPWFSNFYEALPIAGAPQRLVGGTLRSRMKNTAAAGNVHAKTGSLDAVSSLSGYVANAAGEPLVFSILFNHFVQNGVSRLEDAIAVALANSGTKRDTARFRQPVGGRVIEALRKP</sequence>
<evidence type="ECO:0000256" key="3">
    <source>
        <dbReference type="SAM" id="SignalP"/>
    </source>
</evidence>
<feature type="chain" id="PRO_5045742173" evidence="3">
    <location>
        <begin position="27"/>
        <end position="530"/>
    </location>
</feature>
<feature type="signal peptide" evidence="3">
    <location>
        <begin position="1"/>
        <end position="26"/>
    </location>
</feature>
<keyword evidence="3" id="KW-0732">Signal</keyword>
<organism evidence="4 5">
    <name type="scientific">Pendulispora rubella</name>
    <dbReference type="NCBI Taxonomy" id="2741070"/>
    <lineage>
        <taxon>Bacteria</taxon>
        <taxon>Pseudomonadati</taxon>
        <taxon>Myxococcota</taxon>
        <taxon>Myxococcia</taxon>
        <taxon>Myxococcales</taxon>
        <taxon>Sorangiineae</taxon>
        <taxon>Pendulisporaceae</taxon>
        <taxon>Pendulispora</taxon>
    </lineage>
</organism>
<gene>
    <name evidence="4" type="primary">dacB</name>
    <name evidence="4" type="ORF">LVJ94_27315</name>
</gene>
<dbReference type="EMBL" id="CP089983">
    <property type="protein sequence ID" value="WXB00621.1"/>
    <property type="molecule type" value="Genomic_DNA"/>
</dbReference>
<dbReference type="InterPro" id="IPR000667">
    <property type="entry name" value="Peptidase_S13"/>
</dbReference>
<dbReference type="Gene3D" id="3.40.710.10">
    <property type="entry name" value="DD-peptidase/beta-lactamase superfamily"/>
    <property type="match status" value="2"/>
</dbReference>
<dbReference type="InterPro" id="IPR012338">
    <property type="entry name" value="Beta-lactam/transpept-like"/>
</dbReference>
<keyword evidence="4" id="KW-0645">Protease</keyword>
<evidence type="ECO:0000256" key="1">
    <source>
        <dbReference type="ARBA" id="ARBA00006096"/>
    </source>
</evidence>
<protein>
    <submittedName>
        <fullName evidence="4">D-alanyl-D-alanine carboxypeptidase/D-alanyl-D-alanine-endopeptidase</fullName>
        <ecNumber evidence="4">3.4.16.4</ecNumber>
    </submittedName>
</protein>
<dbReference type="Gene3D" id="3.50.80.20">
    <property type="entry name" value="D-Ala-D-Ala carboxypeptidase C, peptidase S13"/>
    <property type="match status" value="1"/>
</dbReference>
<proteinExistence type="inferred from homology"/>